<name>A0ABX3ZGU9_9BACL</name>
<keyword evidence="1" id="KW-1133">Transmembrane helix</keyword>
<dbReference type="RefSeq" id="WP_087617540.1">
    <property type="nucleotide sequence ID" value="NZ_JAFBEY010000005.1"/>
</dbReference>
<evidence type="ECO:0000256" key="1">
    <source>
        <dbReference type="SAM" id="Phobius"/>
    </source>
</evidence>
<keyword evidence="3" id="KW-1185">Reference proteome</keyword>
<protein>
    <submittedName>
        <fullName evidence="2">Uncharacterized protein</fullName>
    </submittedName>
</protein>
<proteinExistence type="predicted"/>
<sequence>MSKNKQNKIQMQRKVQGLYREIKQQRKEEKNNSKIRIVVVDICVVLGILILLLNAFIKEF</sequence>
<comment type="caution">
    <text evidence="2">The sequence shown here is derived from an EMBL/GenBank/DDBJ whole genome shotgun (WGS) entry which is preliminary data.</text>
</comment>
<evidence type="ECO:0000313" key="2">
    <source>
        <dbReference type="EMBL" id="OUZ38633.1"/>
    </source>
</evidence>
<accession>A0ABX3ZGU9</accession>
<reference evidence="2 3" key="1">
    <citation type="journal article" date="2017" name="Int. J. Syst. Evol. Microbiol.">
        <title>Solibacillus kalamii sp. nov., isolated from a high-efficiency particulate arrestance filter system used in the International Space Station.</title>
        <authorList>
            <person name="Checinska Sielaff A."/>
            <person name="Kumar R.M."/>
            <person name="Pal D."/>
            <person name="Mayilraj S."/>
            <person name="Venkateswaran K."/>
        </authorList>
    </citation>
    <scope>NUCLEOTIDE SEQUENCE [LARGE SCALE GENOMIC DNA]</scope>
    <source>
        <strain evidence="2 3">ISSFR-015</strain>
    </source>
</reference>
<keyword evidence="1" id="KW-0472">Membrane</keyword>
<keyword evidence="1" id="KW-0812">Transmembrane</keyword>
<gene>
    <name evidence="2" type="ORF">CBM15_10975</name>
</gene>
<evidence type="ECO:0000313" key="3">
    <source>
        <dbReference type="Proteomes" id="UP000196594"/>
    </source>
</evidence>
<dbReference type="EMBL" id="NHNT01000007">
    <property type="protein sequence ID" value="OUZ38633.1"/>
    <property type="molecule type" value="Genomic_DNA"/>
</dbReference>
<feature type="transmembrane region" description="Helical" evidence="1">
    <location>
        <begin position="35"/>
        <end position="57"/>
    </location>
</feature>
<organism evidence="2 3">
    <name type="scientific">Solibacillus kalamii</name>
    <dbReference type="NCBI Taxonomy" id="1748298"/>
    <lineage>
        <taxon>Bacteria</taxon>
        <taxon>Bacillati</taxon>
        <taxon>Bacillota</taxon>
        <taxon>Bacilli</taxon>
        <taxon>Bacillales</taxon>
        <taxon>Caryophanaceae</taxon>
        <taxon>Solibacillus</taxon>
    </lineage>
</organism>
<dbReference type="Proteomes" id="UP000196594">
    <property type="component" value="Unassembled WGS sequence"/>
</dbReference>